<feature type="region of interest" description="Disordered" evidence="1">
    <location>
        <begin position="1"/>
        <end position="26"/>
    </location>
</feature>
<dbReference type="RefSeq" id="WP_184973805.1">
    <property type="nucleotide sequence ID" value="NZ_JACHIN010000021.1"/>
</dbReference>
<accession>A0A7W8AFJ3</accession>
<keyword evidence="3" id="KW-1185">Reference proteome</keyword>
<comment type="caution">
    <text evidence="2">The sequence shown here is derived from an EMBL/GenBank/DDBJ whole genome shotgun (WGS) entry which is preliminary data.</text>
</comment>
<sequence length="756" mass="81797">MKRAKKNQDPTAGDTDTTPVEGPIPLVAQSHPDLSKGATVYLRPAILPHPGRDVIRRVVISPRPRTPSPFGGRMGDHTIAWQVHLDALKAVLHNLTLPEAINKVQTLYDGATAWMSKLDSTQMKLFLWLEDHEDRAPRLEDAAHRTVTGLDLARRVLVDGPRKKKDGSMETQDEVHARAADTLGVAVAHYLAYVNYLPYATVFNPSARGSIGSGEGRYRNLLIAHERHSLHLDRLAHQREEDAKLAAEQMDTEQPGQPAQPKPQPPKDPDPPYTADQVKDALWRMFSYDAALRESGIVFLLDPEAAKVPRASYEELSTLAENLEKLVSGVGSVAMTPTDVETKAETIAQRYARPTDDQELFHAAKAIKTAARSVVGLSPGTGKQRLRELRDGEGRHIGTSLSRALLSVQAIEALAKDAAARVEAIIPTLVHEHQSLVAAAYPRSVTYSGFFGASAAEAAKAKLTAELRRLFPKADLGKEAVTKLLTRIAAAWTTMSALPDATAGSNAWVDDAANDPLVVTFTAGQPLVVNGRAPAPPGVTGMGCHTTAWVVQCGALSRQLARAANEDRAMETVRQLVADDLKSEVMKLDRLLPIIQLEGGQLDELFDAALEALTAATAGEAATAYLSFRNLLPFATVDTGDRGGHGEKTDAGLKETYDAKALADTVSLVAEDLAMLRAQSYGARLSKIATGLRKSLKEGETYWGSPTALREAVTASASRLNALARDLRRGSVPDATKVISAARWDEHNRLYNLFHS</sequence>
<evidence type="ECO:0000313" key="3">
    <source>
        <dbReference type="Proteomes" id="UP000568380"/>
    </source>
</evidence>
<evidence type="ECO:0000256" key="1">
    <source>
        <dbReference type="SAM" id="MobiDB-lite"/>
    </source>
</evidence>
<dbReference type="EMBL" id="JACHIN010000021">
    <property type="protein sequence ID" value="MBB5084126.1"/>
    <property type="molecule type" value="Genomic_DNA"/>
</dbReference>
<protein>
    <submittedName>
        <fullName evidence="2">Uncharacterized protein</fullName>
    </submittedName>
</protein>
<organism evidence="2 3">
    <name type="scientific">Nonomuraea endophytica</name>
    <dbReference type="NCBI Taxonomy" id="714136"/>
    <lineage>
        <taxon>Bacteria</taxon>
        <taxon>Bacillati</taxon>
        <taxon>Actinomycetota</taxon>
        <taxon>Actinomycetes</taxon>
        <taxon>Streptosporangiales</taxon>
        <taxon>Streptosporangiaceae</taxon>
        <taxon>Nonomuraea</taxon>
    </lineage>
</organism>
<reference evidence="2 3" key="1">
    <citation type="submission" date="2020-08" db="EMBL/GenBank/DDBJ databases">
        <title>Genomic Encyclopedia of Type Strains, Phase IV (KMG-IV): sequencing the most valuable type-strain genomes for metagenomic binning, comparative biology and taxonomic classification.</title>
        <authorList>
            <person name="Goeker M."/>
        </authorList>
    </citation>
    <scope>NUCLEOTIDE SEQUENCE [LARGE SCALE GENOMIC DNA]</scope>
    <source>
        <strain evidence="2 3">DSM 45385</strain>
    </source>
</reference>
<feature type="region of interest" description="Disordered" evidence="1">
    <location>
        <begin position="242"/>
        <end position="275"/>
    </location>
</feature>
<name>A0A7W8AFJ3_9ACTN</name>
<gene>
    <name evidence="2" type="ORF">HNR40_009634</name>
</gene>
<evidence type="ECO:0000313" key="2">
    <source>
        <dbReference type="EMBL" id="MBB5084126.1"/>
    </source>
</evidence>
<dbReference type="Proteomes" id="UP000568380">
    <property type="component" value="Unassembled WGS sequence"/>
</dbReference>
<dbReference type="AlphaFoldDB" id="A0A7W8AFJ3"/>
<proteinExistence type="predicted"/>